<dbReference type="Gene3D" id="3.90.920.10">
    <property type="entry name" value="DNA primase, PRIM domain"/>
    <property type="match status" value="1"/>
</dbReference>
<proteinExistence type="inferred from homology"/>
<dbReference type="InterPro" id="IPR002755">
    <property type="entry name" value="DNA_primase_S"/>
</dbReference>
<organism evidence="2">
    <name type="scientific">Dictyoglomus turgidum</name>
    <dbReference type="NCBI Taxonomy" id="513050"/>
    <lineage>
        <taxon>Bacteria</taxon>
        <taxon>Pseudomonadati</taxon>
        <taxon>Dictyoglomota</taxon>
        <taxon>Dictyoglomia</taxon>
        <taxon>Dictyoglomales</taxon>
        <taxon>Dictyoglomaceae</taxon>
        <taxon>Dictyoglomus</taxon>
    </lineage>
</organism>
<dbReference type="AlphaFoldDB" id="A0A7C3WX43"/>
<gene>
    <name evidence="2" type="ORF">ENV35_07870</name>
</gene>
<name>A0A7C3WX43_9BACT</name>
<dbReference type="EMBL" id="DTGA01000207">
    <property type="protein sequence ID" value="HGB31772.1"/>
    <property type="molecule type" value="Genomic_DNA"/>
</dbReference>
<evidence type="ECO:0000313" key="2">
    <source>
        <dbReference type="EMBL" id="HGB31772.1"/>
    </source>
</evidence>
<dbReference type="GO" id="GO:0006269">
    <property type="term" value="P:DNA replication, synthesis of primer"/>
    <property type="evidence" value="ECO:0007669"/>
    <property type="project" value="InterPro"/>
</dbReference>
<dbReference type="PANTHER" id="PTHR10536">
    <property type="entry name" value="DNA PRIMASE SMALL SUBUNIT"/>
    <property type="match status" value="1"/>
</dbReference>
<sequence>MRGYGSHVRPLRFLSRLNYSMEEIYYDPNFYEFRALVEIAKMFKTPIQINVNLKDPSSKEQIEIDGLINIQKKEWPIEIKSYPLSETQIKLIIDKYKHFGFKRLKIVAPNFVDKIKSEIDIEYIEFHPNLSLIRKFYKNWKIHLSPRLEEELYTGKHHFRYKLAKRAKNSLARFINQTDKCIKTEKNLIKEINCRIPLNNPPVRIYWSTARWLSPKDLYFKNLKQYCLGQPLVFDIDGSLIHKALFPCIISPKTGLCNYCIEFALLHTKRLIKFLKNLGFREIEIVFSGRQGFHVYVFDKLLEIAQRVRIIKELRKRKIKIDELITLDKKSIITFPSSLHGYSMYQTKIIKKIDNFSLNDLEKIC</sequence>
<dbReference type="GO" id="GO:0003899">
    <property type="term" value="F:DNA-directed RNA polymerase activity"/>
    <property type="evidence" value="ECO:0007669"/>
    <property type="project" value="InterPro"/>
</dbReference>
<dbReference type="Pfam" id="PF01896">
    <property type="entry name" value="DNA_primase_S"/>
    <property type="match status" value="1"/>
</dbReference>
<evidence type="ECO:0008006" key="3">
    <source>
        <dbReference type="Google" id="ProtNLM"/>
    </source>
</evidence>
<comment type="similarity">
    <text evidence="1">Belongs to the eukaryotic-type primase small subunit family.</text>
</comment>
<reference evidence="2" key="1">
    <citation type="journal article" date="2020" name="mSystems">
        <title>Genome- and Community-Level Interaction Insights into Carbon Utilization and Element Cycling Functions of Hydrothermarchaeota in Hydrothermal Sediment.</title>
        <authorList>
            <person name="Zhou Z."/>
            <person name="Liu Y."/>
            <person name="Xu W."/>
            <person name="Pan J."/>
            <person name="Luo Z.H."/>
            <person name="Li M."/>
        </authorList>
    </citation>
    <scope>NUCLEOTIDE SEQUENCE [LARGE SCALE GENOMIC DNA]</scope>
    <source>
        <strain evidence="2">SpSt-751</strain>
    </source>
</reference>
<evidence type="ECO:0000256" key="1">
    <source>
        <dbReference type="ARBA" id="ARBA00009762"/>
    </source>
</evidence>
<protein>
    <recommendedName>
        <fullName evidence="3">DNA primase</fullName>
    </recommendedName>
</protein>
<comment type="caution">
    <text evidence="2">The sequence shown here is derived from an EMBL/GenBank/DDBJ whole genome shotgun (WGS) entry which is preliminary data.</text>
</comment>
<dbReference type="SUPFAM" id="SSF56747">
    <property type="entry name" value="Prim-pol domain"/>
    <property type="match status" value="1"/>
</dbReference>
<accession>A0A7C3WX43</accession>